<feature type="transmembrane region" description="Helical" evidence="6">
    <location>
        <begin position="80"/>
        <end position="101"/>
    </location>
</feature>
<keyword evidence="2" id="KW-0813">Transport</keyword>
<evidence type="ECO:0000313" key="9">
    <source>
        <dbReference type="Proteomes" id="UP000197003"/>
    </source>
</evidence>
<evidence type="ECO:0000256" key="6">
    <source>
        <dbReference type="SAM" id="Phobius"/>
    </source>
</evidence>
<dbReference type="GO" id="GO:0022857">
    <property type="term" value="F:transmembrane transporter activity"/>
    <property type="evidence" value="ECO:0007669"/>
    <property type="project" value="InterPro"/>
</dbReference>
<name>A0A1Z3NDG6_BDEBC</name>
<evidence type="ECO:0000259" key="7">
    <source>
        <dbReference type="PROSITE" id="PS50850"/>
    </source>
</evidence>
<evidence type="ECO:0000256" key="3">
    <source>
        <dbReference type="ARBA" id="ARBA00022692"/>
    </source>
</evidence>
<dbReference type="InterPro" id="IPR050495">
    <property type="entry name" value="ATG22/LtaA_families"/>
</dbReference>
<protein>
    <submittedName>
        <fullName evidence="8">Permease</fullName>
    </submittedName>
</protein>
<feature type="transmembrane region" description="Helical" evidence="6">
    <location>
        <begin position="56"/>
        <end position="74"/>
    </location>
</feature>
<feature type="transmembrane region" description="Helical" evidence="6">
    <location>
        <begin position="122"/>
        <end position="145"/>
    </location>
</feature>
<evidence type="ECO:0000256" key="2">
    <source>
        <dbReference type="ARBA" id="ARBA00022448"/>
    </source>
</evidence>
<feature type="domain" description="Major facilitator superfamily (MFS) profile" evidence="7">
    <location>
        <begin position="205"/>
        <end position="392"/>
    </location>
</feature>
<dbReference type="OrthoDB" id="5289893at2"/>
<evidence type="ECO:0000256" key="1">
    <source>
        <dbReference type="ARBA" id="ARBA00004127"/>
    </source>
</evidence>
<dbReference type="Proteomes" id="UP000197003">
    <property type="component" value="Chromosome"/>
</dbReference>
<gene>
    <name evidence="8" type="ORF">B9G79_11650</name>
</gene>
<comment type="subcellular location">
    <subcellularLocation>
        <location evidence="1">Endomembrane system</location>
        <topology evidence="1">Multi-pass membrane protein</topology>
    </subcellularLocation>
</comment>
<reference evidence="8 9" key="1">
    <citation type="submission" date="2017-04" db="EMBL/GenBank/DDBJ databases">
        <title>Whole genome sequence of Bdellovibrio bacteriovorus strain SSB218315.</title>
        <authorList>
            <person name="Oyedara O."/>
            <person name="Rodriguez-Perez M.A."/>
        </authorList>
    </citation>
    <scope>NUCLEOTIDE SEQUENCE [LARGE SCALE GENOMIC DNA]</scope>
    <source>
        <strain evidence="8 9">SSB218315</strain>
    </source>
</reference>
<feature type="transmembrane region" description="Helical" evidence="6">
    <location>
        <begin position="213"/>
        <end position="235"/>
    </location>
</feature>
<keyword evidence="5 6" id="KW-0472">Membrane</keyword>
<evidence type="ECO:0000256" key="4">
    <source>
        <dbReference type="ARBA" id="ARBA00022989"/>
    </source>
</evidence>
<dbReference type="PANTHER" id="PTHR23519">
    <property type="entry name" value="AUTOPHAGY-RELATED PROTEIN 22"/>
    <property type="match status" value="1"/>
</dbReference>
<dbReference type="PROSITE" id="PS50850">
    <property type="entry name" value="MFS"/>
    <property type="match status" value="1"/>
</dbReference>
<keyword evidence="4 6" id="KW-1133">Transmembrane helix</keyword>
<accession>A0A1Z3NDG6</accession>
<keyword evidence="3 6" id="KW-0812">Transmembrane</keyword>
<dbReference type="SUPFAM" id="SSF103473">
    <property type="entry name" value="MFS general substrate transporter"/>
    <property type="match status" value="1"/>
</dbReference>
<dbReference type="GO" id="GO:0012505">
    <property type="term" value="C:endomembrane system"/>
    <property type="evidence" value="ECO:0007669"/>
    <property type="project" value="UniProtKB-SubCell"/>
</dbReference>
<feature type="transmembrane region" description="Helical" evidence="6">
    <location>
        <begin position="157"/>
        <end position="174"/>
    </location>
</feature>
<feature type="transmembrane region" description="Helical" evidence="6">
    <location>
        <begin position="336"/>
        <end position="361"/>
    </location>
</feature>
<dbReference type="EMBL" id="CP020946">
    <property type="protein sequence ID" value="ASD65501.1"/>
    <property type="molecule type" value="Genomic_DNA"/>
</dbReference>
<feature type="transmembrane region" description="Helical" evidence="6">
    <location>
        <begin position="247"/>
        <end position="266"/>
    </location>
</feature>
<dbReference type="InterPro" id="IPR020846">
    <property type="entry name" value="MFS_dom"/>
</dbReference>
<evidence type="ECO:0000313" key="8">
    <source>
        <dbReference type="EMBL" id="ASD65501.1"/>
    </source>
</evidence>
<feature type="transmembrane region" description="Helical" evidence="6">
    <location>
        <begin position="302"/>
        <end position="324"/>
    </location>
</feature>
<dbReference type="AlphaFoldDB" id="A0A1Z3NDG6"/>
<dbReference type="Gene3D" id="1.20.1250.20">
    <property type="entry name" value="MFS general substrate transporter like domains"/>
    <property type="match status" value="2"/>
</dbReference>
<dbReference type="InterPro" id="IPR036259">
    <property type="entry name" value="MFS_trans_sf"/>
</dbReference>
<organism evidence="8 9">
    <name type="scientific">Bdellovibrio bacteriovorus</name>
    <dbReference type="NCBI Taxonomy" id="959"/>
    <lineage>
        <taxon>Bacteria</taxon>
        <taxon>Pseudomonadati</taxon>
        <taxon>Bdellovibrionota</taxon>
        <taxon>Bdellovibrionia</taxon>
        <taxon>Bdellovibrionales</taxon>
        <taxon>Pseudobdellovibrionaceae</taxon>
        <taxon>Bdellovibrio</taxon>
    </lineage>
</organism>
<dbReference type="InterPro" id="IPR024671">
    <property type="entry name" value="Atg22-like"/>
</dbReference>
<feature type="transmembrane region" description="Helical" evidence="6">
    <location>
        <begin position="20"/>
        <end position="44"/>
    </location>
</feature>
<proteinExistence type="predicted"/>
<feature type="transmembrane region" description="Helical" evidence="6">
    <location>
        <begin position="278"/>
        <end position="296"/>
    </location>
</feature>
<dbReference type="Pfam" id="PF11700">
    <property type="entry name" value="ATG22"/>
    <property type="match status" value="1"/>
</dbReference>
<feature type="transmembrane region" description="Helical" evidence="6">
    <location>
        <begin position="367"/>
        <end position="386"/>
    </location>
</feature>
<dbReference type="PANTHER" id="PTHR23519:SF1">
    <property type="entry name" value="AUTOPHAGY-RELATED PROTEIN 22"/>
    <property type="match status" value="1"/>
</dbReference>
<sequence>MAAFFPVFLKQYWSVGTDAVVTTARLGVTISVSSLAIALLSPTLGVIADMKGYKKLFCMVFTLIGVVGCAWMGFIPQGDWVSALWAYGITLAAFNAASVFYDSLLPYVAELKYMDFASSLGYSLGYLGGGVLLLLNVLMALYPLSFGIPDATVATKLSFMIVSVWWLAFSLPLMKNVPEPDAERSVKGIGTLTLESLRTLKGTLKALMKERNLFMFMVAYWLYIDGVYTVMTMAVDYGISIGFESKDLIAALLITQFIGFPCAYFFGTLTKRWGAKMPILVCIIVYGVTVIAATQMKTATHFYLLATVIGLVQGGVQSLSRSMFGRMIPKEASGEYFGLFNLVGRFASILGPLVVAAGAMLSGSSRWGMVGLLVLFVSGGVLLAMVKEPRDA</sequence>
<evidence type="ECO:0000256" key="5">
    <source>
        <dbReference type="ARBA" id="ARBA00023136"/>
    </source>
</evidence>